<evidence type="ECO:0000313" key="5">
    <source>
        <dbReference type="Proteomes" id="UP001552299"/>
    </source>
</evidence>
<dbReference type="GO" id="GO:0006796">
    <property type="term" value="P:phosphate-containing compound metabolic process"/>
    <property type="evidence" value="ECO:0007669"/>
    <property type="project" value="UniProtKB-ARBA"/>
</dbReference>
<dbReference type="Proteomes" id="UP001552299">
    <property type="component" value="Unassembled WGS sequence"/>
</dbReference>
<dbReference type="InterPro" id="IPR017850">
    <property type="entry name" value="Alkaline_phosphatase_core_sf"/>
</dbReference>
<dbReference type="PANTHER" id="PTHR31956:SF2">
    <property type="entry name" value="NON-SPECIFIC PHOSPHOLIPASE C6"/>
    <property type="match status" value="1"/>
</dbReference>
<gene>
    <name evidence="4" type="ORF">M5K25_008039</name>
</gene>
<comment type="caution">
    <text evidence="4">The sequence shown here is derived from an EMBL/GenBank/DDBJ whole genome shotgun (WGS) entry which is preliminary data.</text>
</comment>
<dbReference type="GO" id="GO:0042578">
    <property type="term" value="F:phosphoric ester hydrolase activity"/>
    <property type="evidence" value="ECO:0007669"/>
    <property type="project" value="UniProtKB-ARBA"/>
</dbReference>
<dbReference type="Pfam" id="PF04185">
    <property type="entry name" value="Phosphoesterase"/>
    <property type="match status" value="2"/>
</dbReference>
<protein>
    <submittedName>
        <fullName evidence="4">Uncharacterized protein</fullName>
    </submittedName>
</protein>
<sequence length="843" mass="94362">MPKALLLSLRKKLSKETNNLQYCVSLNLSMKNSSSSPLLFLLLLPLLLHTTESQSPIKTVVILVLENRSFDHMLGYLKQSLNPSINGLTGAECNPLSASSSICVSDDAGFVESDPGHSFQAVVQQVFGSSTIPSMSGFAQQASTVSSSLPLTVMQCFDPQTLPVFSTLVDEFAVFDLPKLKLGPSELRFEQTYSQTERFKITNLGHQNQLNPSPNEFKSRHAYSRIERLDKINPTSLRTLNSDITKSVKCLVNIVHPNHFQLTLDLSHIYKPCHSKKSINKASLSHEKGSSQRKRSKREIGCSCLLAPTRPPPEVPSDHRLTLEQRSFHPQLPANYGPFDLYLLTTAFSTSVTHQIQSLRPPLPTTVLPTSVARQQQWSLRPPSPVDNGLSNLHHPSTTVFTTSFANYDNGLSDLRCLPITVFPTTFARRLWSLRPPLPITVLPTSVFRHRSFRPPSPSNNGLSDLHHPPTTVLTTSFADYFLVAVIRYLISAIFYDFNYFLCFIRNGFSSIPGPTQPNRLFLYSATSNGATTHDPLELLTGYPQKTIFDSLHENLHDFAVYFSTLPTTLFYARMRKLEYASKFHWFSAFRAHAKAGKLAKLSVIEPRYFDLVGAEANDDHPAHDVMNGQRLVKEVYEMLRGSPQWNESLLIVSYDEHGGFYDHVETPYVGVPNPDGMRGPAPFLFDFDRLGVRVPTIMVSPWIKKGTVVSRPNGPTANSEYEHSSIPATLKKIFGLKSDFLTKRDAWAGTFEHIFEELSSPRTDCPEILPSPFPTRSSTEIKEDSFLSEFQAELVDLASVLSGDSIFNLHSETEKKMTVKEADAYVKSAIKNYLKASKEATH</sequence>
<organism evidence="4 5">
    <name type="scientific">Dendrobium thyrsiflorum</name>
    <name type="common">Pinecone-like raceme dendrobium</name>
    <name type="synonym">Orchid</name>
    <dbReference type="NCBI Taxonomy" id="117978"/>
    <lineage>
        <taxon>Eukaryota</taxon>
        <taxon>Viridiplantae</taxon>
        <taxon>Streptophyta</taxon>
        <taxon>Embryophyta</taxon>
        <taxon>Tracheophyta</taxon>
        <taxon>Spermatophyta</taxon>
        <taxon>Magnoliopsida</taxon>
        <taxon>Liliopsida</taxon>
        <taxon>Asparagales</taxon>
        <taxon>Orchidaceae</taxon>
        <taxon>Epidendroideae</taxon>
        <taxon>Malaxideae</taxon>
        <taxon>Dendrobiinae</taxon>
        <taxon>Dendrobium</taxon>
    </lineage>
</organism>
<dbReference type="InterPro" id="IPR007312">
    <property type="entry name" value="Phosphoesterase"/>
</dbReference>
<dbReference type="PANTHER" id="PTHR31956">
    <property type="entry name" value="NON-SPECIFIC PHOSPHOLIPASE C4-RELATED"/>
    <property type="match status" value="1"/>
</dbReference>
<keyword evidence="2" id="KW-0378">Hydrolase</keyword>
<accession>A0ABD0V7Q2</accession>
<feature type="region of interest" description="Disordered" evidence="3">
    <location>
        <begin position="280"/>
        <end position="300"/>
    </location>
</feature>
<dbReference type="AlphaFoldDB" id="A0ABD0V7Q2"/>
<evidence type="ECO:0000313" key="4">
    <source>
        <dbReference type="EMBL" id="KAL0921015.1"/>
    </source>
</evidence>
<dbReference type="FunFam" id="3.40.720.10:FF:000011">
    <property type="entry name" value="Non-specific phospholipase C1"/>
    <property type="match status" value="1"/>
</dbReference>
<comment type="similarity">
    <text evidence="1">Belongs to the bacterial phospholipase C family.</text>
</comment>
<name>A0ABD0V7Q2_DENTH</name>
<evidence type="ECO:0000256" key="3">
    <source>
        <dbReference type="SAM" id="MobiDB-lite"/>
    </source>
</evidence>
<proteinExistence type="inferred from homology"/>
<evidence type="ECO:0000256" key="2">
    <source>
        <dbReference type="ARBA" id="ARBA00022801"/>
    </source>
</evidence>
<dbReference type="Gene3D" id="3.40.720.10">
    <property type="entry name" value="Alkaline Phosphatase, subunit A"/>
    <property type="match status" value="2"/>
</dbReference>
<dbReference type="EMBL" id="JANQDX010000007">
    <property type="protein sequence ID" value="KAL0921015.1"/>
    <property type="molecule type" value="Genomic_DNA"/>
</dbReference>
<keyword evidence="5" id="KW-1185">Reference proteome</keyword>
<evidence type="ECO:0000256" key="1">
    <source>
        <dbReference type="ARBA" id="ARBA00009717"/>
    </source>
</evidence>
<reference evidence="4 5" key="1">
    <citation type="journal article" date="2024" name="Plant Biotechnol. J.">
        <title>Dendrobium thyrsiflorum genome and its molecular insights into genes involved in important horticultural traits.</title>
        <authorList>
            <person name="Chen B."/>
            <person name="Wang J.Y."/>
            <person name="Zheng P.J."/>
            <person name="Li K.L."/>
            <person name="Liang Y.M."/>
            <person name="Chen X.F."/>
            <person name="Zhang C."/>
            <person name="Zhao X."/>
            <person name="He X."/>
            <person name="Zhang G.Q."/>
            <person name="Liu Z.J."/>
            <person name="Xu Q."/>
        </authorList>
    </citation>
    <scope>NUCLEOTIDE SEQUENCE [LARGE SCALE GENOMIC DNA]</scope>
    <source>
        <strain evidence="4">GZMU011</strain>
    </source>
</reference>